<dbReference type="GO" id="GO:0004029">
    <property type="term" value="F:aldehyde dehydrogenase (NAD+) activity"/>
    <property type="evidence" value="ECO:0007669"/>
    <property type="project" value="TreeGrafter"/>
</dbReference>
<sequence length="351" mass="38066">MSPKLFITGGTGYIGGSVLHAIATTHPEYTITVLLRTIPASFTTTYPNIRIVGGTYDSTSLLTSEASQADIVVHNGDSDHEPSLNALIAGLLQKEKQTGNPGVLIHLSGTGIVSDFQTSPSTLGTQSSEIWSDIDATSLQKIRSRPDAAPHRNTEKILHAAAKEYADKINIAIMCPPDIYGPGTGLGRTSSALIPLYVKQIKKLGAAFYVREGTNTRSWVHIQDLTRLYLRVVETAVSTISNPSSAGKYFNENGYYFASTQEHTQIALARAVGAVLHKHGVIEKPEPRAIGLEEVDGMLKAVLWPDLARYLFASNSRTRAERAGREWGWKGEEEGLLEAVEKDILVALKEG</sequence>
<dbReference type="Pfam" id="PF01370">
    <property type="entry name" value="Epimerase"/>
    <property type="match status" value="1"/>
</dbReference>
<keyword evidence="3" id="KW-1185">Reference proteome</keyword>
<proteinExistence type="predicted"/>
<protein>
    <submittedName>
        <fullName evidence="2">NAD(P)-binding protein</fullName>
    </submittedName>
</protein>
<gene>
    <name evidence="2" type="ORF">FB567DRAFT_177283</name>
</gene>
<dbReference type="InterPro" id="IPR051783">
    <property type="entry name" value="NAD(P)-dependent_oxidoreduct"/>
</dbReference>
<evidence type="ECO:0000259" key="1">
    <source>
        <dbReference type="Pfam" id="PF01370"/>
    </source>
</evidence>
<evidence type="ECO:0000313" key="3">
    <source>
        <dbReference type="Proteomes" id="UP000813461"/>
    </source>
</evidence>
<dbReference type="OrthoDB" id="2130169at2759"/>
<reference evidence="2" key="1">
    <citation type="journal article" date="2021" name="Nat. Commun.">
        <title>Genetic determinants of endophytism in the Arabidopsis root mycobiome.</title>
        <authorList>
            <person name="Mesny F."/>
            <person name="Miyauchi S."/>
            <person name="Thiergart T."/>
            <person name="Pickel B."/>
            <person name="Atanasova L."/>
            <person name="Karlsson M."/>
            <person name="Huettel B."/>
            <person name="Barry K.W."/>
            <person name="Haridas S."/>
            <person name="Chen C."/>
            <person name="Bauer D."/>
            <person name="Andreopoulos W."/>
            <person name="Pangilinan J."/>
            <person name="LaButti K."/>
            <person name="Riley R."/>
            <person name="Lipzen A."/>
            <person name="Clum A."/>
            <person name="Drula E."/>
            <person name="Henrissat B."/>
            <person name="Kohler A."/>
            <person name="Grigoriev I.V."/>
            <person name="Martin F.M."/>
            <person name="Hacquard S."/>
        </authorList>
    </citation>
    <scope>NUCLEOTIDE SEQUENCE</scope>
    <source>
        <strain evidence="2">MPI-SDFR-AT-0120</strain>
    </source>
</reference>
<dbReference type="Proteomes" id="UP000813461">
    <property type="component" value="Unassembled WGS sequence"/>
</dbReference>
<feature type="domain" description="NAD-dependent epimerase/dehydratase" evidence="1">
    <location>
        <begin position="6"/>
        <end position="236"/>
    </location>
</feature>
<name>A0A8K0RHP4_9PLEO</name>
<organism evidence="2 3">
    <name type="scientific">Paraphoma chrysanthemicola</name>
    <dbReference type="NCBI Taxonomy" id="798071"/>
    <lineage>
        <taxon>Eukaryota</taxon>
        <taxon>Fungi</taxon>
        <taxon>Dikarya</taxon>
        <taxon>Ascomycota</taxon>
        <taxon>Pezizomycotina</taxon>
        <taxon>Dothideomycetes</taxon>
        <taxon>Pleosporomycetidae</taxon>
        <taxon>Pleosporales</taxon>
        <taxon>Pleosporineae</taxon>
        <taxon>Phaeosphaeriaceae</taxon>
        <taxon>Paraphoma</taxon>
    </lineage>
</organism>
<dbReference type="SUPFAM" id="SSF51735">
    <property type="entry name" value="NAD(P)-binding Rossmann-fold domains"/>
    <property type="match status" value="1"/>
</dbReference>
<dbReference type="PANTHER" id="PTHR48079:SF6">
    <property type="entry name" value="NAD(P)-BINDING DOMAIN-CONTAINING PROTEIN-RELATED"/>
    <property type="match status" value="1"/>
</dbReference>
<dbReference type="PANTHER" id="PTHR48079">
    <property type="entry name" value="PROTEIN YEEZ"/>
    <property type="match status" value="1"/>
</dbReference>
<dbReference type="InterPro" id="IPR036291">
    <property type="entry name" value="NAD(P)-bd_dom_sf"/>
</dbReference>
<evidence type="ECO:0000313" key="2">
    <source>
        <dbReference type="EMBL" id="KAH7093607.1"/>
    </source>
</evidence>
<dbReference type="EMBL" id="JAGMVJ010000002">
    <property type="protein sequence ID" value="KAH7093607.1"/>
    <property type="molecule type" value="Genomic_DNA"/>
</dbReference>
<accession>A0A8K0RHP4</accession>
<dbReference type="Gene3D" id="3.40.50.720">
    <property type="entry name" value="NAD(P)-binding Rossmann-like Domain"/>
    <property type="match status" value="1"/>
</dbReference>
<comment type="caution">
    <text evidence="2">The sequence shown here is derived from an EMBL/GenBank/DDBJ whole genome shotgun (WGS) entry which is preliminary data.</text>
</comment>
<dbReference type="AlphaFoldDB" id="A0A8K0RHP4"/>
<dbReference type="InterPro" id="IPR001509">
    <property type="entry name" value="Epimerase_deHydtase"/>
</dbReference>
<dbReference type="GO" id="GO:0005737">
    <property type="term" value="C:cytoplasm"/>
    <property type="evidence" value="ECO:0007669"/>
    <property type="project" value="TreeGrafter"/>
</dbReference>